<dbReference type="VEuPathDB" id="PlasmoDB:PfSN01_000012700"/>
<dbReference type="GO" id="GO:0016020">
    <property type="term" value="C:membrane"/>
    <property type="evidence" value="ECO:0007669"/>
    <property type="project" value="InterPro"/>
</dbReference>
<dbReference type="VEuPathDB" id="PlasmoDB:PfSN01_000020900"/>
<feature type="compositionally biased region" description="Acidic residues" evidence="2">
    <location>
        <begin position="1649"/>
        <end position="1738"/>
    </location>
</feature>
<feature type="domain" description="Plasmodium falciparum erythrocyte membrane protein-1 N-terminal segment" evidence="5">
    <location>
        <begin position="49"/>
        <end position="85"/>
    </location>
</feature>
<dbReference type="VEuPathDB" id="PlasmoDB:PfML01_040005600"/>
<dbReference type="VEuPathDB" id="PlasmoDB:Pf7G8_050038200"/>
<feature type="domain" description="Duffy-binding-like" evidence="3">
    <location>
        <begin position="2457"/>
        <end position="2601"/>
    </location>
</feature>
<dbReference type="VEuPathDB" id="PlasmoDB:PfIT_070017000"/>
<evidence type="ECO:0000259" key="6">
    <source>
        <dbReference type="Pfam" id="PF18562"/>
    </source>
</evidence>
<dbReference type="VEuPathDB" id="PlasmoDB:PfGN01_100005900"/>
<feature type="non-terminal residue" evidence="9">
    <location>
        <position position="2606"/>
    </location>
</feature>
<keyword evidence="1" id="KW-0175">Coiled coil</keyword>
<dbReference type="VEuPathDB" id="PlasmoDB:PfKH01_020005100"/>
<dbReference type="EMBL" id="JQ691645">
    <property type="protein sequence ID" value="AFJ66675.2"/>
    <property type="molecule type" value="Genomic_DNA"/>
</dbReference>
<feature type="compositionally biased region" description="Polar residues" evidence="2">
    <location>
        <begin position="2169"/>
        <end position="2186"/>
    </location>
</feature>
<feature type="region of interest" description="Disordered" evidence="2">
    <location>
        <begin position="822"/>
        <end position="851"/>
    </location>
</feature>
<dbReference type="VEuPathDB" id="PlasmoDB:PfGN01_130079200"/>
<evidence type="ECO:0000256" key="2">
    <source>
        <dbReference type="SAM" id="MobiDB-lite"/>
    </source>
</evidence>
<dbReference type="VEuPathDB" id="PlasmoDB:PfSD01_020005700"/>
<dbReference type="Pfam" id="PF05424">
    <property type="entry name" value="Duffy_binding"/>
    <property type="match status" value="4"/>
</dbReference>
<evidence type="ECO:0000259" key="3">
    <source>
        <dbReference type="Pfam" id="PF03011"/>
    </source>
</evidence>
<protein>
    <submittedName>
        <fullName evidence="9">EMP1</fullName>
    </submittedName>
</protein>
<dbReference type="VEuPathDB" id="PlasmoDB:PfTG01_000012700"/>
<evidence type="ECO:0000259" key="4">
    <source>
        <dbReference type="Pfam" id="PF05424"/>
    </source>
</evidence>
<dbReference type="VEuPathDB" id="PlasmoDB:PF3D7_0400400"/>
<feature type="region of interest" description="Disordered" evidence="2">
    <location>
        <begin position="1865"/>
        <end position="1943"/>
    </location>
</feature>
<dbReference type="VEuPathDB" id="PlasmoDB:PfNF166_020005800"/>
<dbReference type="Gene3D" id="1.20.58.830">
    <property type="match status" value="4"/>
</dbReference>
<dbReference type="VEuPathDB" id="PlasmoDB:PfML01_090043100"/>
<name>I2CIX5_PLAFA</name>
<evidence type="ECO:0000259" key="5">
    <source>
        <dbReference type="Pfam" id="PF15447"/>
    </source>
</evidence>
<dbReference type="SUPFAM" id="SSF140924">
    <property type="entry name" value="Duffy binding domain-like"/>
    <property type="match status" value="6"/>
</dbReference>
<feature type="domain" description="Duffy-antigen binding" evidence="4">
    <location>
        <begin position="154"/>
        <end position="333"/>
    </location>
</feature>
<feature type="domain" description="Duffy-binding-like" evidence="3">
    <location>
        <begin position="603"/>
        <end position="746"/>
    </location>
</feature>
<dbReference type="VEuPathDB" id="PlasmoDB:PfNF166_100005200"/>
<dbReference type="FunFam" id="1.20.58.830:FF:000001">
    <property type="entry name" value="Erythrocyte membrane protein 1, PfEMP1"/>
    <property type="match status" value="1"/>
</dbReference>
<dbReference type="Pfam" id="PF22672">
    <property type="entry name" value="DBL_C"/>
    <property type="match status" value="3"/>
</dbReference>
<dbReference type="Gene3D" id="1.20.1310.20">
    <property type="entry name" value="Duffy-antigen binding domain"/>
    <property type="match status" value="4"/>
</dbReference>
<feature type="coiled-coil region" evidence="1">
    <location>
        <begin position="2577"/>
        <end position="2604"/>
    </location>
</feature>
<feature type="domain" description="Duffy-antigen binding" evidence="4">
    <location>
        <begin position="1277"/>
        <end position="1441"/>
    </location>
</feature>
<feature type="domain" description="Duffy-antigen binding" evidence="4">
    <location>
        <begin position="1902"/>
        <end position="2111"/>
    </location>
</feature>
<dbReference type="Pfam" id="PF21807">
    <property type="entry name" value="PfEMP1_CIDRalpha1_dom"/>
    <property type="match status" value="1"/>
</dbReference>
<dbReference type="VEuPathDB" id="PlasmoDB:PfNF135_040005200"/>
<feature type="compositionally biased region" description="Polar residues" evidence="2">
    <location>
        <begin position="2003"/>
        <end position="2012"/>
    </location>
</feature>
<dbReference type="FunFam" id="1.20.58.830:FF:000005">
    <property type="entry name" value="Erythrocyte membrane protein 1, PfEMP1"/>
    <property type="match status" value="1"/>
</dbReference>
<dbReference type="Pfam" id="PF15447">
    <property type="entry name" value="NTS"/>
    <property type="match status" value="1"/>
</dbReference>
<dbReference type="VEuPathDB" id="PlasmoDB:PfDd2_100046000"/>
<feature type="non-terminal residue" evidence="9">
    <location>
        <position position="1"/>
    </location>
</feature>
<dbReference type="VEuPathDB" id="PlasmoDB:Pf7G8-2_000152300"/>
<dbReference type="VEuPathDB" id="PlasmoDB:PfTG01_080005200"/>
<dbReference type="InterPro" id="IPR042202">
    <property type="entry name" value="Duffy-ag-bd_sf"/>
</dbReference>
<dbReference type="VEuPathDB" id="PlasmoDB:PfDd2_070016300"/>
<dbReference type="VEuPathDB" id="PlasmoDB:PF3D7_0800300"/>
<dbReference type="GO" id="GO:0046789">
    <property type="term" value="F:host cell surface receptor binding"/>
    <property type="evidence" value="ECO:0007669"/>
    <property type="project" value="InterPro"/>
</dbReference>
<organism evidence="9">
    <name type="scientific">Plasmodium falciparum</name>
    <name type="common">malaria parasite P. falciparum</name>
    <dbReference type="NCBI Taxonomy" id="5833"/>
    <lineage>
        <taxon>Eukaryota</taxon>
        <taxon>Sar</taxon>
        <taxon>Alveolata</taxon>
        <taxon>Apicomplexa</taxon>
        <taxon>Aconoidasida</taxon>
        <taxon>Haemosporida</taxon>
        <taxon>Plasmodiidae</taxon>
        <taxon>Plasmodium</taxon>
        <taxon>Plasmodium (Laverania)</taxon>
    </lineage>
</organism>
<feature type="compositionally biased region" description="Basic and acidic residues" evidence="2">
    <location>
        <begin position="1588"/>
        <end position="1597"/>
    </location>
</feature>
<proteinExistence type="predicted"/>
<dbReference type="InterPro" id="IPR008602">
    <property type="entry name" value="Duffy-antigen-binding"/>
</dbReference>
<dbReference type="VEuPathDB" id="PlasmoDB:PfKH01_050005600"/>
<dbReference type="VEuPathDB" id="PlasmoDB:PfGB4_070018000"/>
<dbReference type="InterPro" id="IPR041480">
    <property type="entry name" value="CIDR1_gamma"/>
</dbReference>
<feature type="domain" description="PfEMP1 CIDRalpha1" evidence="7">
    <location>
        <begin position="533"/>
        <end position="583"/>
    </location>
</feature>
<feature type="domain" description="Duffy-binding-like" evidence="8">
    <location>
        <begin position="2200"/>
        <end position="2346"/>
    </location>
</feature>
<dbReference type="Pfam" id="PF18562">
    <property type="entry name" value="CIDR1_gamma"/>
    <property type="match status" value="1"/>
</dbReference>
<dbReference type="Gene3D" id="1.20.58.1930">
    <property type="match status" value="2"/>
</dbReference>
<feature type="region of interest" description="Disordered" evidence="2">
    <location>
        <begin position="2153"/>
        <end position="2186"/>
    </location>
</feature>
<feature type="region of interest" description="Disordered" evidence="2">
    <location>
        <begin position="1972"/>
        <end position="2012"/>
    </location>
</feature>
<evidence type="ECO:0000259" key="8">
    <source>
        <dbReference type="Pfam" id="PF22672"/>
    </source>
</evidence>
<dbReference type="VEuPathDB" id="PlasmoDB:PfNF54_040005900"/>
<dbReference type="Pfam" id="PF03011">
    <property type="entry name" value="PFEMP"/>
    <property type="match status" value="2"/>
</dbReference>
<feature type="compositionally biased region" description="Polar residues" evidence="2">
    <location>
        <begin position="822"/>
        <end position="836"/>
    </location>
</feature>
<feature type="domain" description="Duffy-binding-like" evidence="8">
    <location>
        <begin position="337"/>
        <end position="491"/>
    </location>
</feature>
<dbReference type="InterPro" id="IPR049158">
    <property type="entry name" value="PfEMP1_CIDRalpha1_dom"/>
</dbReference>
<reference evidence="9" key="2">
    <citation type="submission" date="2016-05" db="EMBL/GenBank/DDBJ databases">
        <authorList>
            <person name="Lavstsen T."/>
            <person name="Jespersen J.S."/>
        </authorList>
    </citation>
    <scope>NUCLEOTIDE SEQUENCE</scope>
    <source>
        <strain evidence="9">BT1983</strain>
    </source>
</reference>
<dbReference type="InterPro" id="IPR029210">
    <property type="entry name" value="PfEMP1_NTS"/>
</dbReference>
<dbReference type="VEuPathDB" id="PlasmoDB:PfNF135_010005000"/>
<evidence type="ECO:0000256" key="1">
    <source>
        <dbReference type="SAM" id="Coils"/>
    </source>
</evidence>
<sequence length="2606" mass="295861">MASGAGGRGAGRGRGGGRGGPQVEIRKVVVRHRRRRRGGGRRRGGTNKTAKEVLDSIGEKVYNEKVQSDAKTYKQALKGNLQAAKGIGELAGTENPCDLVNKYISKVGANSERHPCGNATGKKDELERFSDTLGGQCTNEKIEGNKYIKGKDVGACAPYRRLHLCHHNLESIDTTSTTHKLLAEVCYAALHEGESLVKQYVEHKKKENTNFDTNLCTVLARSFADIGDIIRGKDLYLDHEPGKQHLEERLEQMFENIKNNNEKLKDLPLDEVREYWWALNRVQVWKAITCNAEGTDKYFKKSSGGDYLFSGGKCGRNEEKVPTYLDYVPQFLRWFDEWAEDFCRKRNIKLKLAMKECRGEHKEKYCSQNGYDCTKRIKKGDSCSRESNCTACSNKCVDYDFWLEKQQNEFNMQKDKYDKEIRTKTSNNGISNSNINNKYYKEFYDELKKEYGSVENFLKLLNNGRYCQEGVKGESPINFNGTGNKHAFDRSEYCQPCPDCVVVCEGGECKENKGDDHCRSKIIEGIVRSETPTVIDVLYSGKGQGLITEKLKDFCSNPNNDKGENVQTWKCYNKNSEYNKCEMISWLYQDPKEYNLMLSVECFHSWAKNLLIDTIKWEHQLKNCINNTNVTDCTSKCIKNCECYEAWINRKKDEWKKLKEVLNKKDQTSHNYYNKLKDVFDRFLFQVMFALDQDEKVKWDQFKDDLNKKFESSKDKASTANSQDAIEFLLDHLKDNAITCKDNNTNEACESFKESKTNPCGKNPSASNNLVRVKRPAETMQRYARKQLEKRGGESKLRGDATKGNYSRGGSGDDFKNLCSITNKDSNDSRSNTTDGPCTGKNPGRFEIGTKWETGPNVEMTETEAYMPPRRQHICTSNLEKLNAKCVTSSSNVNGSFLGDVQLAAKYEAENIKKLYNRYNSKNDLNDSNDKETICRAMKYSFADIGDIIRGRDLWDINSDAKKLQTNLKEIFTKIKEELPKEIQGKYTDGEPYIKLREDWWEANRHQVWRAMKCATKAIPDMKCNGIPIEDYIPQRLRWMTEWAEWYCKYQSQEYKTLQDKCNQCKNKGDGKCTQGNGECKTCTEACEAYRDKIKKWENQWKKIKGKYKKLYEQATKNGETSGTASDRKDKDVVVFLKQLLPRNSAAARNRVIRAAPGPTRVTATTPITLYSSAAGYIHQELQQVGCNTQTRFCAEKRPGYAFKHPPKGYEEACGCDKNVLKPPEKKEEIKKACEIVDGILNGKNGKTSINGCGTKTNVTYPPWDCTKTNVNAEHNGACMPPRRRKLCLHYLTKLYNLKSKEDIRNNFITCAAIETYFAWDRYKTKNQGAVDQLKNGKIPDEFKRQMYYTFGDYRDIFFGTDITSHNHIPEVSSNVITILQRANGTKSEDKQKFNNELLADWWNNHGKEIWEGMLCALSYDTKKQTMDKEVRQKLMNPQNKNTYANVKFSDDETTLEKFAQTPQFLRWFIEWGEHFCKEQKREFNTLKELCNKCNISDNGKGNKTCDDKKKCDECKRACKKYKNWLQTWKGHYNKQKERYANVKSTSPYSNDEDIKQSQHAYQYLNKKLTNIKCTSGTTNGDCNCMKEPSKEPKKSPDGSTDIMPASLDDEPEEVRGKCKCPPTPPKKKPESLARADFSPRGPATDSAGEVDDDDDDDDDDDEDDDDDDEDDDDDDEDDDDDDEDDDDDDDDNEDESEDVEGEDEESGSEEEEEEEAEEESEELQETVEEPQPEEVPEEGSPSPPAPAGDGVGRAITKPRAEEDEVESDEEEEEEEDVPDANEATAEDTTEDTEQVGSATTEEVKPAPEEGPTATTTTQNDVNVCTTVKNALEDMDTLKQACPTKYGPNAPTSWKCIPSANTNDVATGEGSSGNAGALQRNKRDLATPSAKSDATTGDKGSICVPPRRRRLYVTPLTRLAGGGNDTQVSGQAQTPQVDTTSQSQKLRDAFIQSAAIETFFLWDRYKKEWESRHGSGGALGGVPPASLGHTGGPQQQPGSGSGDNNPQTLLQSGTIPPDFLRLMFYTLGDYRDILFSGDKDKKNGYSDIFSGDKVIQEREQNIKDAIYKYFNSGNKEHSVNDPQTWWNKHGEYIWKGMICALTYRDSGDKETPPKHLEDVEKAFFGTQNGNPGTPTGTQKGTYESKYNYKTVTLKDENSGTKPTGVTGDSPETTSPSSGENTPTTLDSFIKRPPYFRYLEEWGQNFCKERKKRLEKIKEDCEQGGDKCSGDGENCKDIREQDYSTVSDLECPDCARHCRFYKKWINTKRDEFNKQSNAYDKQKNKCVNGSNNNAKEFCAKLEKKVTTAADFLNRLKSGPCKKDDDNNDNGEDDIDFEKDSKTFQHAKDCKPCPVIGVKCKNGVCSGKKVRCQNNKISAEEIEKMNNPIDIDILVSDNSTNGSQNGLEDCISSGIFKGIRKEQWECGEVCGVQICGLKKNNNNNNNDIDDKQIILIRALVKRWIEYFLEDYNKIRKKLRPCMNNNDASPCINGCKEKCKCVEEWIKLKQQEWPKIRDRYVKQYNGGDNNMKSLVKNFLEDLQSQIAATIDKGNHNGLVKLVKSVKCKCAENSKKNNDNQDAIDCMINKLQEKIEECKKKHDKNSGQTC</sequence>
<feature type="compositionally biased region" description="Polar residues" evidence="2">
    <location>
        <begin position="1925"/>
        <end position="1943"/>
    </location>
</feature>
<feature type="domain" description="Cysteine-rich interdomain region 1 gamma" evidence="6">
    <location>
        <begin position="2388"/>
        <end position="2437"/>
    </location>
</feature>
<feature type="region of interest" description="Disordered" evidence="2">
    <location>
        <begin position="1"/>
        <end position="23"/>
    </location>
</feature>
<feature type="region of interest" description="Disordered" evidence="2">
    <location>
        <begin position="786"/>
        <end position="809"/>
    </location>
</feature>
<evidence type="ECO:0000313" key="9">
    <source>
        <dbReference type="EMBL" id="AFJ66675.2"/>
    </source>
</evidence>
<feature type="compositionally biased region" description="Gly residues" evidence="2">
    <location>
        <begin position="1"/>
        <end position="20"/>
    </location>
</feature>
<dbReference type="InterPro" id="IPR054595">
    <property type="entry name" value="DBL_C"/>
</dbReference>
<dbReference type="VEuPathDB" id="PlasmoDB:PfKH02_030005900"/>
<feature type="compositionally biased region" description="Acidic residues" evidence="2">
    <location>
        <begin position="1762"/>
        <end position="1794"/>
    </location>
</feature>
<dbReference type="FunFam" id="1.20.58.1930:FF:000001">
    <property type="entry name" value="Erythrocyte membrane protein 1, PfEMP1"/>
    <property type="match status" value="1"/>
</dbReference>
<accession>I2CIX5</accession>
<feature type="compositionally biased region" description="Basic and acidic residues" evidence="2">
    <location>
        <begin position="786"/>
        <end position="801"/>
    </location>
</feature>
<dbReference type="VEuPathDB" id="PlasmoDB:PfIT_010005000"/>
<feature type="domain" description="Duffy-binding-like" evidence="8">
    <location>
        <begin position="1471"/>
        <end position="1589"/>
    </location>
</feature>
<feature type="domain" description="Duffy-antigen binding" evidence="4">
    <location>
        <begin position="865"/>
        <end position="1038"/>
    </location>
</feature>
<reference evidence="9" key="1">
    <citation type="journal article" date="2012" name="Proc. Natl. Acad. Sci. U.S.A.">
        <title>Plasmodium falciparum erythrocyte membrane protein 1 domain cassettes 8 and 13 are associated with severe malaria in children.</title>
        <authorList>
            <person name="Lavstsen T."/>
            <person name="Turner L."/>
            <person name="Saguti F."/>
            <person name="Magistrado P."/>
            <person name="Rask T.S."/>
            <person name="Jespersen J.S."/>
            <person name="Wang C.W."/>
            <person name="Berger S.S."/>
            <person name="Baraka V."/>
            <person name="Marquard A.M."/>
            <person name="Seguin-Orlando A."/>
            <person name="Willerslev E."/>
            <person name="Gilbert M.T."/>
            <person name="Lusingu J."/>
            <person name="Theander T.G."/>
        </authorList>
    </citation>
    <scope>NUCLEOTIDE SEQUENCE</scope>
    <source>
        <strain evidence="9">BT1983</strain>
    </source>
</reference>
<dbReference type="VEuPathDB" id="PlasmoDB:PfCD01_060005500"/>
<dbReference type="FunFam" id="1.20.58.830:FF:000021">
    <property type="entry name" value="Erythrocyte membrane protein 1, PfEMP1"/>
    <property type="match status" value="1"/>
</dbReference>
<dbReference type="FunFam" id="1.20.58.1930:FF:000002">
    <property type="entry name" value="Erythrocyte membrane protein 1, PfEMP1"/>
    <property type="match status" value="1"/>
</dbReference>
<evidence type="ECO:0000259" key="7">
    <source>
        <dbReference type="Pfam" id="PF21807"/>
    </source>
</evidence>
<dbReference type="FunFam" id="1.20.1310.20:FF:000012">
    <property type="entry name" value="Erythrocyte membrane protein 1, PfEMP1"/>
    <property type="match status" value="1"/>
</dbReference>
<dbReference type="InterPro" id="IPR004258">
    <property type="entry name" value="DBL"/>
</dbReference>
<gene>
    <name evidence="9" type="primary">var</name>
</gene>
<feature type="region of interest" description="Disordered" evidence="2">
    <location>
        <begin position="1585"/>
        <end position="1823"/>
    </location>
</feature>